<dbReference type="OrthoDB" id="4760524at2759"/>
<gene>
    <name evidence="3" type="ORF">BD410DRAFT_804966</name>
</gene>
<keyword evidence="1" id="KW-0677">Repeat</keyword>
<evidence type="ECO:0000256" key="1">
    <source>
        <dbReference type="ARBA" id="ARBA00022737"/>
    </source>
</evidence>
<evidence type="ECO:0000313" key="4">
    <source>
        <dbReference type="Proteomes" id="UP000294933"/>
    </source>
</evidence>
<feature type="domain" description="Nephrocystin 3-like N-terminal" evidence="2">
    <location>
        <begin position="213"/>
        <end position="378"/>
    </location>
</feature>
<dbReference type="InterPro" id="IPR056884">
    <property type="entry name" value="NPHP3-like_N"/>
</dbReference>
<dbReference type="VEuPathDB" id="FungiDB:BD410DRAFT_804966"/>
<dbReference type="PANTHER" id="PTHR10039">
    <property type="entry name" value="AMELOGENIN"/>
    <property type="match status" value="1"/>
</dbReference>
<sequence length="742" mass="84267">MPQQTVEDGVYKIVNAAKGRRNYIILTVDGNCAGWSDAPERLSRRALWNVKKLENERYFICALQGGGYTSSKTPCETGSPVVVQSNVSEWIIDRTRVVGEFVICHVERQFCWGLAGDVVGTPVVMRYPFTAFGNQWLFEKFEGNNILTLPPSTIDPPIQQIRQQPSQAIHAATMQYDPLSLLRESAVLEARYDHRASSEGCLKGTREAVISNILGWTKDINGHPICWLSGPAGSGKSAIAQEVAAQLDNKRQLLASFFFRRGEENRSNSSRLISTLAFQLSVSMPGTKALIQNIHSDYPLASLINQPLRFQFEKLLVPLLCAKPHWTQRIQIHKPLKVIIIDALDECDDKQSIEDFVEALCPIIQNGQYPFRFFFTSRVEEHVRKSFALYSTTIQHLSLEDFDAHIDIHALFQVAFRSILDQNSQKLDEISKYGWPSDSDLEALVKQSSGLFIFASTLIKHVKTARQPHIELQKLLKMHHGIDPLYTQVLSAASHGEHFNEVFGTVILLQRAISIIELAQLLQLSIDIVLDELFSVQSIIKVPANNQEPFHLMHQSLRDFSMTKQRSGYFFIDPPTRHAYITAGCLTTITNDFARDKFGTGVGRYACENWCHHFLGFLTMEGEDKIFESHASKHLIACLEKFEPGSSFDSWINTLLLWEAEEEIMNCLDSIITKLKVLNQNIESVNEDLKLKYTVKLISKFSMMISKWQVLPLKDFVKQYPTVKLLYSHWNLNIFIACNHVT</sequence>
<dbReference type="Gene3D" id="3.40.50.300">
    <property type="entry name" value="P-loop containing nucleotide triphosphate hydrolases"/>
    <property type="match status" value="1"/>
</dbReference>
<evidence type="ECO:0000259" key="2">
    <source>
        <dbReference type="Pfam" id="PF24883"/>
    </source>
</evidence>
<dbReference type="EMBL" id="ML170188">
    <property type="protein sequence ID" value="TDL20397.1"/>
    <property type="molecule type" value="Genomic_DNA"/>
</dbReference>
<reference evidence="3 4" key="1">
    <citation type="submission" date="2018-06" db="EMBL/GenBank/DDBJ databases">
        <title>A transcriptomic atlas of mushroom development highlights an independent origin of complex multicellularity.</title>
        <authorList>
            <consortium name="DOE Joint Genome Institute"/>
            <person name="Krizsan K."/>
            <person name="Almasi E."/>
            <person name="Merenyi Z."/>
            <person name="Sahu N."/>
            <person name="Viragh M."/>
            <person name="Koszo T."/>
            <person name="Mondo S."/>
            <person name="Kiss B."/>
            <person name="Balint B."/>
            <person name="Kues U."/>
            <person name="Barry K."/>
            <person name="Hegedus J.C."/>
            <person name="Henrissat B."/>
            <person name="Johnson J."/>
            <person name="Lipzen A."/>
            <person name="Ohm R."/>
            <person name="Nagy I."/>
            <person name="Pangilinan J."/>
            <person name="Yan J."/>
            <person name="Xiong Y."/>
            <person name="Grigoriev I.V."/>
            <person name="Hibbett D.S."/>
            <person name="Nagy L.G."/>
        </authorList>
    </citation>
    <scope>NUCLEOTIDE SEQUENCE [LARGE SCALE GENOMIC DNA]</scope>
    <source>
        <strain evidence="3 4">SZMC22713</strain>
    </source>
</reference>
<dbReference type="SUPFAM" id="SSF52540">
    <property type="entry name" value="P-loop containing nucleoside triphosphate hydrolases"/>
    <property type="match status" value="1"/>
</dbReference>
<accession>A0A4Y7PYB3</accession>
<name>A0A4Y7PYB3_9AGAM</name>
<organism evidence="3 4">
    <name type="scientific">Rickenella mellea</name>
    <dbReference type="NCBI Taxonomy" id="50990"/>
    <lineage>
        <taxon>Eukaryota</taxon>
        <taxon>Fungi</taxon>
        <taxon>Dikarya</taxon>
        <taxon>Basidiomycota</taxon>
        <taxon>Agaricomycotina</taxon>
        <taxon>Agaricomycetes</taxon>
        <taxon>Hymenochaetales</taxon>
        <taxon>Rickenellaceae</taxon>
        <taxon>Rickenella</taxon>
    </lineage>
</organism>
<keyword evidence="4" id="KW-1185">Reference proteome</keyword>
<dbReference type="InterPro" id="IPR027417">
    <property type="entry name" value="P-loop_NTPase"/>
</dbReference>
<evidence type="ECO:0000313" key="3">
    <source>
        <dbReference type="EMBL" id="TDL20397.1"/>
    </source>
</evidence>
<protein>
    <recommendedName>
        <fullName evidence="2">Nephrocystin 3-like N-terminal domain-containing protein</fullName>
    </recommendedName>
</protein>
<dbReference type="STRING" id="50990.A0A4Y7PYB3"/>
<dbReference type="Gene3D" id="2.80.10.50">
    <property type="match status" value="1"/>
</dbReference>
<dbReference type="AlphaFoldDB" id="A0A4Y7PYB3"/>
<proteinExistence type="predicted"/>
<dbReference type="Pfam" id="PF24883">
    <property type="entry name" value="NPHP3_N"/>
    <property type="match status" value="1"/>
</dbReference>
<dbReference type="Proteomes" id="UP000294933">
    <property type="component" value="Unassembled WGS sequence"/>
</dbReference>